<evidence type="ECO:0000256" key="1">
    <source>
        <dbReference type="ARBA" id="ARBA00009437"/>
    </source>
</evidence>
<sequence>MNQHQLLYFLEVYQLQSIKKAAKKLIITPQGISKTLLSLEKELNASLFVRTKKGLIPTNQAHMLKPHAEKILNEFSTIQEKSFFMHTQKDFLKILSTAGVLDYLGVNFIKDFQKAHTEILLNFTETTDKAATVELLNDEIELSLLSSPVDTTLFSYQALFSNYYCIIVNRKNPLAQKAALSCTDFKDQPLVLKGREQPFFNIFQENLIKNDIRPNTILETNVDSIIADIAEQNLAIGGSLDYLAFQNKRPHTVIIPLADNHTMRTVYLAQKHHTVLTPQAKAFKDFLLNWLEWNQDSLFHWNALQQ</sequence>
<gene>
    <name evidence="6" type="ORF">A7L45_15495</name>
</gene>
<evidence type="ECO:0000256" key="3">
    <source>
        <dbReference type="ARBA" id="ARBA00023125"/>
    </source>
</evidence>
<dbReference type="InterPro" id="IPR050950">
    <property type="entry name" value="HTH-type_LysR_regulators"/>
</dbReference>
<dbReference type="Gene3D" id="1.10.10.10">
    <property type="entry name" value="Winged helix-like DNA-binding domain superfamily/Winged helix DNA-binding domain"/>
    <property type="match status" value="1"/>
</dbReference>
<dbReference type="Proteomes" id="UP000182569">
    <property type="component" value="Chromosome"/>
</dbReference>
<reference evidence="7" key="1">
    <citation type="journal article" date="2016" name="Front. Microbiol.">
        <title>Complete Genome Sequence of Clostridium estertheticum DSM 8809, a Microbe Identified in Spoiled Vacuum Packed Beef.</title>
        <authorList>
            <person name="Yu Z."/>
            <person name="Gunn L."/>
            <person name="Brennan E."/>
            <person name="Reid R."/>
            <person name="Wall P.G."/>
            <person name="Gaora O.P."/>
            <person name="Hurley D."/>
            <person name="Bolton D."/>
            <person name="Fanning S."/>
        </authorList>
    </citation>
    <scope>NUCLEOTIDE SEQUENCE [LARGE SCALE GENOMIC DNA]</scope>
    <source>
        <strain evidence="7">DSM 8809</strain>
    </source>
</reference>
<dbReference type="InterPro" id="IPR000847">
    <property type="entry name" value="LysR_HTH_N"/>
</dbReference>
<keyword evidence="3" id="KW-0238">DNA-binding</keyword>
<evidence type="ECO:0000256" key="2">
    <source>
        <dbReference type="ARBA" id="ARBA00023015"/>
    </source>
</evidence>
<dbReference type="InterPro" id="IPR036388">
    <property type="entry name" value="WH-like_DNA-bd_sf"/>
</dbReference>
<dbReference type="AlphaFoldDB" id="A0A1J0GJ51"/>
<evidence type="ECO:0000256" key="4">
    <source>
        <dbReference type="ARBA" id="ARBA00023163"/>
    </source>
</evidence>
<protein>
    <recommendedName>
        <fullName evidence="5">HTH lysR-type domain-containing protein</fullName>
    </recommendedName>
</protein>
<dbReference type="RefSeq" id="WP_071613678.1">
    <property type="nucleotide sequence ID" value="NZ_CP015756.1"/>
</dbReference>
<feature type="domain" description="HTH lysR-type" evidence="5">
    <location>
        <begin position="1"/>
        <end position="58"/>
    </location>
</feature>
<dbReference type="OrthoDB" id="1652954at2"/>
<keyword evidence="4" id="KW-0804">Transcription</keyword>
<dbReference type="InterPro" id="IPR005119">
    <property type="entry name" value="LysR_subst-bd"/>
</dbReference>
<dbReference type="GO" id="GO:0003700">
    <property type="term" value="F:DNA-binding transcription factor activity"/>
    <property type="evidence" value="ECO:0007669"/>
    <property type="project" value="InterPro"/>
</dbReference>
<dbReference type="EMBL" id="CP015756">
    <property type="protein sequence ID" value="APC41381.1"/>
    <property type="molecule type" value="Genomic_DNA"/>
</dbReference>
<dbReference type="PANTHER" id="PTHR30419:SF8">
    <property type="entry name" value="NITROGEN ASSIMILATION TRANSCRIPTIONAL ACTIVATOR-RELATED"/>
    <property type="match status" value="1"/>
</dbReference>
<accession>A0A1J0GJ51</accession>
<dbReference type="SUPFAM" id="SSF46785">
    <property type="entry name" value="Winged helix' DNA-binding domain"/>
    <property type="match status" value="1"/>
</dbReference>
<dbReference type="Pfam" id="PF03466">
    <property type="entry name" value="LysR_substrate"/>
    <property type="match status" value="1"/>
</dbReference>
<proteinExistence type="inferred from homology"/>
<evidence type="ECO:0000259" key="5">
    <source>
        <dbReference type="PROSITE" id="PS50931"/>
    </source>
</evidence>
<name>A0A1J0GJ51_9CLOT</name>
<comment type="similarity">
    <text evidence="1">Belongs to the LysR transcriptional regulatory family.</text>
</comment>
<evidence type="ECO:0000313" key="7">
    <source>
        <dbReference type="Proteomes" id="UP000182569"/>
    </source>
</evidence>
<dbReference type="CDD" id="cd05466">
    <property type="entry name" value="PBP2_LTTR_substrate"/>
    <property type="match status" value="1"/>
</dbReference>
<organism evidence="6 7">
    <name type="scientific">Clostridium estertheticum subsp. estertheticum</name>
    <dbReference type="NCBI Taxonomy" id="1552"/>
    <lineage>
        <taxon>Bacteria</taxon>
        <taxon>Bacillati</taxon>
        <taxon>Bacillota</taxon>
        <taxon>Clostridia</taxon>
        <taxon>Eubacteriales</taxon>
        <taxon>Clostridiaceae</taxon>
        <taxon>Clostridium</taxon>
    </lineage>
</organism>
<dbReference type="SUPFAM" id="SSF53850">
    <property type="entry name" value="Periplasmic binding protein-like II"/>
    <property type="match status" value="1"/>
</dbReference>
<dbReference type="KEGG" id="ceu:A7L45_15495"/>
<keyword evidence="2" id="KW-0805">Transcription regulation</keyword>
<dbReference type="GO" id="GO:0005829">
    <property type="term" value="C:cytosol"/>
    <property type="evidence" value="ECO:0007669"/>
    <property type="project" value="TreeGrafter"/>
</dbReference>
<evidence type="ECO:0000313" key="6">
    <source>
        <dbReference type="EMBL" id="APC41381.1"/>
    </source>
</evidence>
<keyword evidence="7" id="KW-1185">Reference proteome</keyword>
<dbReference type="PROSITE" id="PS50931">
    <property type="entry name" value="HTH_LYSR"/>
    <property type="match status" value="1"/>
</dbReference>
<dbReference type="InterPro" id="IPR036390">
    <property type="entry name" value="WH_DNA-bd_sf"/>
</dbReference>
<dbReference type="STRING" id="1552.A7L45_15495"/>
<dbReference type="Pfam" id="PF00126">
    <property type="entry name" value="HTH_1"/>
    <property type="match status" value="1"/>
</dbReference>
<dbReference type="PANTHER" id="PTHR30419">
    <property type="entry name" value="HTH-TYPE TRANSCRIPTIONAL REGULATOR YBHD"/>
    <property type="match status" value="1"/>
</dbReference>
<dbReference type="Gene3D" id="3.40.190.290">
    <property type="match status" value="1"/>
</dbReference>
<dbReference type="GO" id="GO:0003677">
    <property type="term" value="F:DNA binding"/>
    <property type="evidence" value="ECO:0007669"/>
    <property type="project" value="UniProtKB-KW"/>
</dbReference>